<proteinExistence type="predicted"/>
<sequence length="28" mass="3465">MKCILCSLYSLINYTFWTRILYFPTFNL</sequence>
<evidence type="ECO:0000313" key="2">
    <source>
        <dbReference type="WBParaSite" id="mrna-Wban_05897"/>
    </source>
</evidence>
<protein>
    <submittedName>
        <fullName evidence="2">Uncharacterized protein</fullName>
    </submittedName>
</protein>
<name>A0AAF5PU86_WUCBA</name>
<organism evidence="1 2">
    <name type="scientific">Wuchereria bancrofti</name>
    <dbReference type="NCBI Taxonomy" id="6293"/>
    <lineage>
        <taxon>Eukaryota</taxon>
        <taxon>Metazoa</taxon>
        <taxon>Ecdysozoa</taxon>
        <taxon>Nematoda</taxon>
        <taxon>Chromadorea</taxon>
        <taxon>Rhabditida</taxon>
        <taxon>Spirurina</taxon>
        <taxon>Spiruromorpha</taxon>
        <taxon>Filarioidea</taxon>
        <taxon>Onchocercidae</taxon>
        <taxon>Wuchereria</taxon>
    </lineage>
</organism>
<reference evidence="1" key="1">
    <citation type="submission" date="2015-03" db="EMBL/GenBank/DDBJ databases">
        <title>Wuchereria bancrofti Genome Sequencing Papua New Guinea Strain.</title>
        <authorList>
            <person name="Small S.T."/>
            <person name="Serre D."/>
            <person name="Zimmerman P.A."/>
        </authorList>
    </citation>
    <scope>NUCLEOTIDE SEQUENCE [LARGE SCALE GENOMIC DNA]</scope>
    <source>
        <strain evidence="1">pt0022</strain>
    </source>
</reference>
<reference evidence="2" key="3">
    <citation type="submission" date="2024-02" db="UniProtKB">
        <authorList>
            <consortium name="WormBaseParasite"/>
        </authorList>
    </citation>
    <scope>IDENTIFICATION</scope>
    <source>
        <strain evidence="2">pt0022</strain>
    </source>
</reference>
<dbReference type="Proteomes" id="UP000093561">
    <property type="component" value="Unassembled WGS sequence"/>
</dbReference>
<dbReference type="AlphaFoldDB" id="A0AAF5PU86"/>
<evidence type="ECO:0000313" key="1">
    <source>
        <dbReference type="Proteomes" id="UP000093561"/>
    </source>
</evidence>
<dbReference type="WBParaSite" id="mrna-Wban_05897">
    <property type="protein sequence ID" value="mrna-Wban_05897"/>
    <property type="gene ID" value="Wban_05897"/>
</dbReference>
<accession>A0AAF5PU86</accession>
<reference evidence="1" key="2">
    <citation type="journal article" date="2016" name="Mol. Ecol.">
        <title>Population genomics of the filarial nematode parasite Wuchereria bancrofti from mosquitoes.</title>
        <authorList>
            <person name="Small S.T."/>
            <person name="Reimer L.J."/>
            <person name="Tisch D.J."/>
            <person name="King C.L."/>
            <person name="Christensen B.M."/>
            <person name="Siba P.M."/>
            <person name="Kazura J.W."/>
            <person name="Serre D."/>
            <person name="Zimmerman P.A."/>
        </authorList>
    </citation>
    <scope>NUCLEOTIDE SEQUENCE</scope>
    <source>
        <strain evidence="1">pt0022</strain>
    </source>
</reference>